<dbReference type="PANTHER" id="PTHR31801">
    <property type="entry name" value="ALTERED INHERITANCE OF MITOCHONDRIA PROTEIN 24, MITOCHONDRIAL"/>
    <property type="match status" value="1"/>
</dbReference>
<protein>
    <submittedName>
        <fullName evidence="1">Predicted protein</fullName>
    </submittedName>
</protein>
<accession>F2DJ32</accession>
<organism evidence="1">
    <name type="scientific">Hordeum vulgare subsp. vulgare</name>
    <name type="common">Domesticated barley</name>
    <dbReference type="NCBI Taxonomy" id="112509"/>
    <lineage>
        <taxon>Eukaryota</taxon>
        <taxon>Viridiplantae</taxon>
        <taxon>Streptophyta</taxon>
        <taxon>Embryophyta</taxon>
        <taxon>Tracheophyta</taxon>
        <taxon>Spermatophyta</taxon>
        <taxon>Magnoliopsida</taxon>
        <taxon>Liliopsida</taxon>
        <taxon>Poales</taxon>
        <taxon>Poaceae</taxon>
        <taxon>BOP clade</taxon>
        <taxon>Pooideae</taxon>
        <taxon>Triticodae</taxon>
        <taxon>Triticeae</taxon>
        <taxon>Hordeinae</taxon>
        <taxon>Hordeum</taxon>
    </lineage>
</organism>
<evidence type="ECO:0000313" key="1">
    <source>
        <dbReference type="EMBL" id="BAJ95103.1"/>
    </source>
</evidence>
<reference evidence="1" key="1">
    <citation type="journal article" date="2011" name="Plant Physiol.">
        <title>Comprehensive sequence analysis of 24,783 barley full-length cDNAs derived from 12 clone libraries.</title>
        <authorList>
            <person name="Matsumoto T."/>
            <person name="Tanaka T."/>
            <person name="Sakai H."/>
            <person name="Amano N."/>
            <person name="Kanamori H."/>
            <person name="Kurita K."/>
            <person name="Kikuta A."/>
            <person name="Kamiya K."/>
            <person name="Yamamoto M."/>
            <person name="Ikawa H."/>
            <person name="Fujii N."/>
            <person name="Hori K."/>
            <person name="Itoh T."/>
            <person name="Sato K."/>
        </authorList>
    </citation>
    <scope>NUCLEOTIDE SEQUENCE</scope>
    <source>
        <tissue evidence="1">Shoot and root</tissue>
    </source>
</reference>
<dbReference type="PANTHER" id="PTHR31801:SF1">
    <property type="entry name" value="SPHINGOMYELIN PHOSPHODIESTERASE"/>
    <property type="match status" value="1"/>
</dbReference>
<dbReference type="AlphaFoldDB" id="F2DJ32"/>
<dbReference type="EMBL" id="AK363900">
    <property type="protein sequence ID" value="BAJ95103.1"/>
    <property type="molecule type" value="mRNA"/>
</dbReference>
<sequence length="176" mass="19893">MDLAPALEMFPCDIEQQLGQSQIRVLRACSNQYSGVVTSPSSSSESDDVLKHVPSIPDQLKDWKHDLTETDADRSFYHEHWNSDLRLFNSGEDRAYHLLQLLLIRTELEIQHLPGNTVQALQSLDLIKSRMKKIFQGCIEGIHQNTSRAAYVLPNYFTAIVQFSVTTAKIKGAYGT</sequence>
<name>F2DJ32_HORVV</name>
<proteinExistence type="evidence at transcript level"/>